<feature type="domain" description="MROH2B-like N-terminal HEAT-repeats" evidence="1">
    <location>
        <begin position="38"/>
        <end position="246"/>
    </location>
</feature>
<protein>
    <recommendedName>
        <fullName evidence="1">MROH2B-like N-terminal HEAT-repeats domain-containing protein</fullName>
    </recommendedName>
</protein>
<evidence type="ECO:0000259" key="1">
    <source>
        <dbReference type="Pfam" id="PF23221"/>
    </source>
</evidence>
<organism evidence="2 3">
    <name type="scientific">Colocasia esculenta</name>
    <name type="common">Wild taro</name>
    <name type="synonym">Arum esculentum</name>
    <dbReference type="NCBI Taxonomy" id="4460"/>
    <lineage>
        <taxon>Eukaryota</taxon>
        <taxon>Viridiplantae</taxon>
        <taxon>Streptophyta</taxon>
        <taxon>Embryophyta</taxon>
        <taxon>Tracheophyta</taxon>
        <taxon>Spermatophyta</taxon>
        <taxon>Magnoliopsida</taxon>
        <taxon>Liliopsida</taxon>
        <taxon>Araceae</taxon>
        <taxon>Aroideae</taxon>
        <taxon>Colocasieae</taxon>
        <taxon>Colocasia</taxon>
    </lineage>
</organism>
<sequence length="328" mass="35931">MAASSISLPAADAVQVLVSALADESPAVRDAAAAALKEIAPMKPLLVLNCCSAVSRGGRRRFGNMAGAFSVMASAVRAMEKKDVDETFIMSLAKIATSEMITSKELNTDWQRSASGLLVSIGSHDPDLMMEEVFRHFSGPNSALPAMVQILADFASSEALLFTPRLKDVLSRVLPILGNVRDSQRPIFANAFKCWCQAASRCRGDCPSDWLLDGDVMSFLNSVFELLLRVWASSRDLKTYNEVQHCFLIIGSVYPQDLFLFLLDKSQHKDEASTIGALCVLKHLLPRLCEAWHSKRTLLVDSARLLLDEHSLGVQKALAEELGIVYPF</sequence>
<dbReference type="OrthoDB" id="1884734at2759"/>
<dbReference type="SUPFAM" id="SSF48371">
    <property type="entry name" value="ARM repeat"/>
    <property type="match status" value="1"/>
</dbReference>
<feature type="non-terminal residue" evidence="2">
    <location>
        <position position="328"/>
    </location>
</feature>
<dbReference type="PANTHER" id="PTHR23120:SF0">
    <property type="entry name" value="MAESTRO HEAT-LIKE REPEAT FAMILY MEMBER 1"/>
    <property type="match status" value="1"/>
</dbReference>
<dbReference type="AlphaFoldDB" id="A0A843VKA0"/>
<dbReference type="Pfam" id="PF23221">
    <property type="entry name" value="HEAT_MROH2B_1st"/>
    <property type="match status" value="1"/>
</dbReference>
<dbReference type="Proteomes" id="UP000652761">
    <property type="component" value="Unassembled WGS sequence"/>
</dbReference>
<evidence type="ECO:0000313" key="3">
    <source>
        <dbReference type="Proteomes" id="UP000652761"/>
    </source>
</evidence>
<dbReference type="EMBL" id="NMUH01001720">
    <property type="protein sequence ID" value="MQL94827.1"/>
    <property type="molecule type" value="Genomic_DNA"/>
</dbReference>
<keyword evidence="3" id="KW-1185">Reference proteome</keyword>
<dbReference type="PANTHER" id="PTHR23120">
    <property type="entry name" value="MAESTRO-RELATED HEAT DOMAIN-CONTAINING"/>
    <property type="match status" value="1"/>
</dbReference>
<reference evidence="2" key="1">
    <citation type="submission" date="2017-07" db="EMBL/GenBank/DDBJ databases">
        <title>Taro Niue Genome Assembly and Annotation.</title>
        <authorList>
            <person name="Atibalentja N."/>
            <person name="Keating K."/>
            <person name="Fields C.J."/>
        </authorList>
    </citation>
    <scope>NUCLEOTIDE SEQUENCE</scope>
    <source>
        <strain evidence="2">Niue_2</strain>
        <tissue evidence="2">Leaf</tissue>
    </source>
</reference>
<dbReference type="Gene3D" id="1.25.10.10">
    <property type="entry name" value="Leucine-rich Repeat Variant"/>
    <property type="match status" value="1"/>
</dbReference>
<name>A0A843VKA0_COLES</name>
<dbReference type="GO" id="GO:0005737">
    <property type="term" value="C:cytoplasm"/>
    <property type="evidence" value="ECO:0007669"/>
    <property type="project" value="TreeGrafter"/>
</dbReference>
<dbReference type="InterPro" id="IPR016024">
    <property type="entry name" value="ARM-type_fold"/>
</dbReference>
<comment type="caution">
    <text evidence="2">The sequence shown here is derived from an EMBL/GenBank/DDBJ whole genome shotgun (WGS) entry which is preliminary data.</text>
</comment>
<dbReference type="InterPro" id="IPR011989">
    <property type="entry name" value="ARM-like"/>
</dbReference>
<evidence type="ECO:0000313" key="2">
    <source>
        <dbReference type="EMBL" id="MQL94827.1"/>
    </source>
</evidence>
<dbReference type="InterPro" id="IPR056282">
    <property type="entry name" value="MROH2B-like_N_HEAT"/>
</dbReference>
<gene>
    <name evidence="2" type="ORF">Taro_027488</name>
</gene>
<dbReference type="InterPro" id="IPR045206">
    <property type="entry name" value="Maestro_heat-like_prot"/>
</dbReference>
<accession>A0A843VKA0</accession>
<proteinExistence type="predicted"/>